<dbReference type="EMBL" id="GGFM01010158">
    <property type="protein sequence ID" value="MBW30909.1"/>
    <property type="molecule type" value="Transcribed_RNA"/>
</dbReference>
<sequence>MNPSGRLCRAMKFVFMLTVGALGCCGCLCFFPTASLFTFSTQFWIHPENVLNYASIFLIGTRFHKSLYAIKHSKARLCIVRLYLL</sequence>
<dbReference type="AlphaFoldDB" id="A0A2M3ZQU4"/>
<evidence type="ECO:0000313" key="1">
    <source>
        <dbReference type="EMBL" id="MBW30909.1"/>
    </source>
</evidence>
<accession>A0A2M3ZQU4</accession>
<protein>
    <submittedName>
        <fullName evidence="1">Putative secreted peptide</fullName>
    </submittedName>
</protein>
<name>A0A2M3ZQU4_9DIPT</name>
<proteinExistence type="predicted"/>
<dbReference type="PROSITE" id="PS51257">
    <property type="entry name" value="PROKAR_LIPOPROTEIN"/>
    <property type="match status" value="1"/>
</dbReference>
<organism evidence="1">
    <name type="scientific">Anopheles braziliensis</name>
    <dbReference type="NCBI Taxonomy" id="58242"/>
    <lineage>
        <taxon>Eukaryota</taxon>
        <taxon>Metazoa</taxon>
        <taxon>Ecdysozoa</taxon>
        <taxon>Arthropoda</taxon>
        <taxon>Hexapoda</taxon>
        <taxon>Insecta</taxon>
        <taxon>Pterygota</taxon>
        <taxon>Neoptera</taxon>
        <taxon>Endopterygota</taxon>
        <taxon>Diptera</taxon>
        <taxon>Nematocera</taxon>
        <taxon>Culicoidea</taxon>
        <taxon>Culicidae</taxon>
        <taxon>Anophelinae</taxon>
        <taxon>Anopheles</taxon>
    </lineage>
</organism>
<reference evidence="1" key="1">
    <citation type="submission" date="2018-01" db="EMBL/GenBank/DDBJ databases">
        <title>An insight into the sialome of Amazonian anophelines.</title>
        <authorList>
            <person name="Ribeiro J.M."/>
            <person name="Scarpassa V."/>
            <person name="Calvo E."/>
        </authorList>
    </citation>
    <scope>NUCLEOTIDE SEQUENCE</scope>
    <source>
        <tissue evidence="1">Salivary glands</tissue>
    </source>
</reference>